<keyword evidence="1" id="KW-0472">Membrane</keyword>
<proteinExistence type="predicted"/>
<evidence type="ECO:0000313" key="2">
    <source>
        <dbReference type="EMBL" id="KFE35703.1"/>
    </source>
</evidence>
<keyword evidence="1" id="KW-1133">Transmembrane helix</keyword>
<gene>
    <name evidence="2" type="ORF">DW2_07063</name>
</gene>
<dbReference type="PATRIC" id="fig|1317124.6.peg.1431"/>
<organism evidence="2 3">
    <name type="scientific">Thioclava atlantica</name>
    <dbReference type="NCBI Taxonomy" id="1317124"/>
    <lineage>
        <taxon>Bacteria</taxon>
        <taxon>Pseudomonadati</taxon>
        <taxon>Pseudomonadota</taxon>
        <taxon>Alphaproteobacteria</taxon>
        <taxon>Rhodobacterales</taxon>
        <taxon>Paracoccaceae</taxon>
        <taxon>Thioclava</taxon>
    </lineage>
</organism>
<reference evidence="2 3" key="2">
    <citation type="journal article" date="2015" name="Antonie Van Leeuwenhoek">
        <title>Thioclava indica sp. nov., isolated from surface seawater of the Indian Ocean.</title>
        <authorList>
            <person name="Liu Y."/>
            <person name="Lai Q."/>
            <person name="Du J."/>
            <person name="Xu H."/>
            <person name="Jiang L."/>
            <person name="Shao Z."/>
        </authorList>
    </citation>
    <scope>NUCLEOTIDE SEQUENCE [LARGE SCALE GENOMIC DNA]</scope>
    <source>
        <strain evidence="2 3">13D2W-2</strain>
    </source>
</reference>
<keyword evidence="1" id="KW-0812">Transmembrane</keyword>
<dbReference type="AlphaFoldDB" id="A0A085TYA6"/>
<comment type="caution">
    <text evidence="2">The sequence shown here is derived from an EMBL/GenBank/DDBJ whole genome shotgun (WGS) entry which is preliminary data.</text>
</comment>
<evidence type="ECO:0000313" key="3">
    <source>
        <dbReference type="Proteomes" id="UP000028607"/>
    </source>
</evidence>
<sequence>MPPLKILVLLIVVVPIVAAGLGYLGGSQIAPRPDAPTTPAEPAPREIALGNITVPIYRARDVSYLTADVTLVLKADGLPDGSALVPKLRDETLDLLTTLADSRLLDPGSDAPDQIATLLERGLSDRLPGLQAVKVNRATPFRQGQNG</sequence>
<dbReference type="EMBL" id="AQRC01000004">
    <property type="protein sequence ID" value="KFE35703.1"/>
    <property type="molecule type" value="Genomic_DNA"/>
</dbReference>
<keyword evidence="3" id="KW-1185">Reference proteome</keyword>
<dbReference type="RefSeq" id="WP_038144910.1">
    <property type="nucleotide sequence ID" value="NZ_AQRC01000004.1"/>
</dbReference>
<reference evidence="3" key="1">
    <citation type="submission" date="2013-04" db="EMBL/GenBank/DDBJ databases">
        <title>Thioclava sp. 13D2W-2 Genome Sequencing.</title>
        <authorList>
            <person name="Lai Q."/>
            <person name="Li G."/>
            <person name="Shao Z."/>
        </authorList>
    </citation>
    <scope>NUCLEOTIDE SEQUENCE [LARGE SCALE GENOMIC DNA]</scope>
    <source>
        <strain evidence="3">13D2W-2</strain>
    </source>
</reference>
<protein>
    <recommendedName>
        <fullName evidence="4">Flagellar basal body-associated protein FliL</fullName>
    </recommendedName>
</protein>
<dbReference type="STRING" id="1317124.DW2_07063"/>
<accession>A0A085TYA6</accession>
<dbReference type="Proteomes" id="UP000028607">
    <property type="component" value="Unassembled WGS sequence"/>
</dbReference>
<evidence type="ECO:0008006" key="4">
    <source>
        <dbReference type="Google" id="ProtNLM"/>
    </source>
</evidence>
<dbReference type="OrthoDB" id="7868995at2"/>
<feature type="transmembrane region" description="Helical" evidence="1">
    <location>
        <begin position="6"/>
        <end position="24"/>
    </location>
</feature>
<evidence type="ECO:0000256" key="1">
    <source>
        <dbReference type="SAM" id="Phobius"/>
    </source>
</evidence>
<name>A0A085TYA6_9RHOB</name>